<dbReference type="GO" id="GO:0003677">
    <property type="term" value="F:DNA binding"/>
    <property type="evidence" value="ECO:0007669"/>
    <property type="project" value="UniProtKB-KW"/>
</dbReference>
<reference evidence="6 7" key="1">
    <citation type="submission" date="2019-02" db="EMBL/GenBank/DDBJ databases">
        <title>Sequencing the genomes of 1000 actinobacteria strains.</title>
        <authorList>
            <person name="Klenk H.-P."/>
        </authorList>
    </citation>
    <scope>NUCLEOTIDE SEQUENCE [LARGE SCALE GENOMIC DNA]</scope>
    <source>
        <strain evidence="6 7">DSM 18319</strain>
    </source>
</reference>
<dbReference type="InterPro" id="IPR000524">
    <property type="entry name" value="Tscrpt_reg_HTH_GntR"/>
</dbReference>
<dbReference type="InterPro" id="IPR036388">
    <property type="entry name" value="WH-like_DNA-bd_sf"/>
</dbReference>
<dbReference type="EMBL" id="SHLC01000001">
    <property type="protein sequence ID" value="RZU65405.1"/>
    <property type="molecule type" value="Genomic_DNA"/>
</dbReference>
<comment type="caution">
    <text evidence="6">The sequence shown here is derived from an EMBL/GenBank/DDBJ whole genome shotgun (WGS) entry which is preliminary data.</text>
</comment>
<dbReference type="OrthoDB" id="4307011at2"/>
<accession>A0A4Q8AN65</accession>
<dbReference type="PROSITE" id="PS50949">
    <property type="entry name" value="HTH_GNTR"/>
    <property type="match status" value="1"/>
</dbReference>
<name>A0A4Q8AN65_9MICO</name>
<evidence type="ECO:0000259" key="5">
    <source>
        <dbReference type="PROSITE" id="PS50949"/>
    </source>
</evidence>
<dbReference type="PANTHER" id="PTHR38445">
    <property type="entry name" value="HTH-TYPE TRANSCRIPTIONAL REPRESSOR YTRA"/>
    <property type="match status" value="1"/>
</dbReference>
<dbReference type="PANTHER" id="PTHR38445:SF9">
    <property type="entry name" value="HTH-TYPE TRANSCRIPTIONAL REPRESSOR YTRA"/>
    <property type="match status" value="1"/>
</dbReference>
<evidence type="ECO:0000256" key="3">
    <source>
        <dbReference type="ARBA" id="ARBA00023163"/>
    </source>
</evidence>
<evidence type="ECO:0000313" key="7">
    <source>
        <dbReference type="Proteomes" id="UP000291483"/>
    </source>
</evidence>
<evidence type="ECO:0000256" key="1">
    <source>
        <dbReference type="ARBA" id="ARBA00023015"/>
    </source>
</evidence>
<gene>
    <name evidence="6" type="ORF">EV379_1739</name>
</gene>
<evidence type="ECO:0000256" key="4">
    <source>
        <dbReference type="SAM" id="MobiDB-lite"/>
    </source>
</evidence>
<feature type="region of interest" description="Disordered" evidence="4">
    <location>
        <begin position="117"/>
        <end position="139"/>
    </location>
</feature>
<dbReference type="Pfam" id="PF00392">
    <property type="entry name" value="GntR"/>
    <property type="match status" value="1"/>
</dbReference>
<dbReference type="SUPFAM" id="SSF46785">
    <property type="entry name" value="Winged helix' DNA-binding domain"/>
    <property type="match status" value="1"/>
</dbReference>
<dbReference type="AlphaFoldDB" id="A0A4Q8AN65"/>
<dbReference type="CDD" id="cd07377">
    <property type="entry name" value="WHTH_GntR"/>
    <property type="match status" value="1"/>
</dbReference>
<dbReference type="Proteomes" id="UP000291483">
    <property type="component" value="Unassembled WGS sequence"/>
</dbReference>
<sequence>MLRIDPASASPPYEQLRAQFAAAIAAGELPPGSRLPTVRRLAGDLGLAPNTVARSFRQLETDGLIETRGRLGSFVARQGDARERRAADAALLYLQRLRELGLDGDDAERILRAAMAHPASAGDTVRARAQSAPESPPLA</sequence>
<dbReference type="Gene3D" id="1.10.10.10">
    <property type="entry name" value="Winged helix-like DNA-binding domain superfamily/Winged helix DNA-binding domain"/>
    <property type="match status" value="1"/>
</dbReference>
<keyword evidence="3" id="KW-0804">Transcription</keyword>
<evidence type="ECO:0000256" key="2">
    <source>
        <dbReference type="ARBA" id="ARBA00023125"/>
    </source>
</evidence>
<protein>
    <submittedName>
        <fullName evidence="6">GntR family transcriptional regulator</fullName>
    </submittedName>
</protein>
<dbReference type="GO" id="GO:0003700">
    <property type="term" value="F:DNA-binding transcription factor activity"/>
    <property type="evidence" value="ECO:0007669"/>
    <property type="project" value="InterPro"/>
</dbReference>
<proteinExistence type="predicted"/>
<keyword evidence="2" id="KW-0238">DNA-binding</keyword>
<organism evidence="6 7">
    <name type="scientific">Microterricola gilva</name>
    <dbReference type="NCBI Taxonomy" id="393267"/>
    <lineage>
        <taxon>Bacteria</taxon>
        <taxon>Bacillati</taxon>
        <taxon>Actinomycetota</taxon>
        <taxon>Actinomycetes</taxon>
        <taxon>Micrococcales</taxon>
        <taxon>Microbacteriaceae</taxon>
        <taxon>Microterricola</taxon>
    </lineage>
</organism>
<feature type="domain" description="HTH gntR-type" evidence="5">
    <location>
        <begin position="10"/>
        <end position="78"/>
    </location>
</feature>
<dbReference type="SMART" id="SM00345">
    <property type="entry name" value="HTH_GNTR"/>
    <property type="match status" value="1"/>
</dbReference>
<keyword evidence="7" id="KW-1185">Reference proteome</keyword>
<dbReference type="InterPro" id="IPR036390">
    <property type="entry name" value="WH_DNA-bd_sf"/>
</dbReference>
<dbReference type="RefSeq" id="WP_130507364.1">
    <property type="nucleotide sequence ID" value="NZ_SHLC01000001.1"/>
</dbReference>
<evidence type="ECO:0000313" key="6">
    <source>
        <dbReference type="EMBL" id="RZU65405.1"/>
    </source>
</evidence>
<keyword evidence="1" id="KW-0805">Transcription regulation</keyword>